<comment type="caution">
    <text evidence="1">The sequence shown here is derived from an EMBL/GenBank/DDBJ whole genome shotgun (WGS) entry which is preliminary data.</text>
</comment>
<name>M5RRZ5_9BACT</name>
<dbReference type="EMBL" id="ANOG01000920">
    <property type="protein sequence ID" value="EMI16729.1"/>
    <property type="molecule type" value="Genomic_DNA"/>
</dbReference>
<evidence type="ECO:0000313" key="1">
    <source>
        <dbReference type="EMBL" id="EMI16729.1"/>
    </source>
</evidence>
<evidence type="ECO:0000313" key="2">
    <source>
        <dbReference type="Proteomes" id="UP000011991"/>
    </source>
</evidence>
<accession>M5RRZ5</accession>
<gene>
    <name evidence="1" type="ORF">RMSM_06346</name>
</gene>
<organism evidence="1 2">
    <name type="scientific">Rhodopirellula maiorica SM1</name>
    <dbReference type="NCBI Taxonomy" id="1265738"/>
    <lineage>
        <taxon>Bacteria</taxon>
        <taxon>Pseudomonadati</taxon>
        <taxon>Planctomycetota</taxon>
        <taxon>Planctomycetia</taxon>
        <taxon>Pirellulales</taxon>
        <taxon>Pirellulaceae</taxon>
        <taxon>Novipirellula</taxon>
    </lineage>
</organism>
<protein>
    <submittedName>
        <fullName evidence="1">Uncharacterized protein</fullName>
    </submittedName>
</protein>
<dbReference type="Proteomes" id="UP000011991">
    <property type="component" value="Unassembled WGS sequence"/>
</dbReference>
<sequence>MFANKLLNLRNADLRRIGRCESQSLDLCIIKPETSKEVLLREKIS</sequence>
<keyword evidence="2" id="KW-1185">Reference proteome</keyword>
<dbReference type="AlphaFoldDB" id="M5RRZ5"/>
<reference evidence="1 2" key="1">
    <citation type="journal article" date="2013" name="Mar. Genomics">
        <title>Expression of sulfatases in Rhodopirellula baltica and the diversity of sulfatases in the genus Rhodopirellula.</title>
        <authorList>
            <person name="Wegner C.E."/>
            <person name="Richter-Heitmann T."/>
            <person name="Klindworth A."/>
            <person name="Klockow C."/>
            <person name="Richter M."/>
            <person name="Achstetter T."/>
            <person name="Glockner F.O."/>
            <person name="Harder J."/>
        </authorList>
    </citation>
    <scope>NUCLEOTIDE SEQUENCE [LARGE SCALE GENOMIC DNA]</scope>
    <source>
        <strain evidence="1 2">SM1</strain>
    </source>
</reference>
<dbReference type="PATRIC" id="fig|1265738.3.peg.6325"/>
<proteinExistence type="predicted"/>